<comment type="caution">
    <text evidence="2">The sequence shown here is derived from an EMBL/GenBank/DDBJ whole genome shotgun (WGS) entry which is preliminary data.</text>
</comment>
<proteinExistence type="predicted"/>
<dbReference type="AlphaFoldDB" id="S9VR44"/>
<gene>
    <name evidence="2" type="ORF">STCU_06623</name>
</gene>
<keyword evidence="3" id="KW-1185">Reference proteome</keyword>
<evidence type="ECO:0000313" key="3">
    <source>
        <dbReference type="Proteomes" id="UP000015354"/>
    </source>
</evidence>
<sequence>MMRRSFVALAAAAAPAAAAASPSDARMQALHKILTGEISFRNNHPVKVCNVEHNFGANWKADLDAYAKKLPADQKAILDRQVARLQLTRYTTRELAEYCGEGAAHLDAVAQKANVEQGKAFLAKHGAEKFAAHVQAEGKHANWSDAQVKKFIDAVKAAK</sequence>
<name>S9VR44_9TRYP</name>
<feature type="chain" id="PRO_5004572240" evidence="1">
    <location>
        <begin position="21"/>
        <end position="159"/>
    </location>
</feature>
<organism evidence="2 3">
    <name type="scientific">Strigomonas culicis</name>
    <dbReference type="NCBI Taxonomy" id="28005"/>
    <lineage>
        <taxon>Eukaryota</taxon>
        <taxon>Discoba</taxon>
        <taxon>Euglenozoa</taxon>
        <taxon>Kinetoplastea</taxon>
        <taxon>Metakinetoplastina</taxon>
        <taxon>Trypanosomatida</taxon>
        <taxon>Trypanosomatidae</taxon>
        <taxon>Strigomonadinae</taxon>
        <taxon>Strigomonas</taxon>
    </lineage>
</organism>
<dbReference type="Proteomes" id="UP000015354">
    <property type="component" value="Unassembled WGS sequence"/>
</dbReference>
<evidence type="ECO:0000313" key="2">
    <source>
        <dbReference type="EMBL" id="EPY25620.1"/>
    </source>
</evidence>
<evidence type="ECO:0000256" key="1">
    <source>
        <dbReference type="SAM" id="SignalP"/>
    </source>
</evidence>
<dbReference type="EMBL" id="ATMH01006623">
    <property type="protein sequence ID" value="EPY25620.1"/>
    <property type="molecule type" value="Genomic_DNA"/>
</dbReference>
<feature type="signal peptide" evidence="1">
    <location>
        <begin position="1"/>
        <end position="20"/>
    </location>
</feature>
<accession>S9VR44</accession>
<protein>
    <submittedName>
        <fullName evidence="2">Uncharacterized protein</fullName>
    </submittedName>
</protein>
<dbReference type="OrthoDB" id="277541at2759"/>
<keyword evidence="1" id="KW-0732">Signal</keyword>
<reference evidence="2 3" key="1">
    <citation type="journal article" date="2013" name="PLoS ONE">
        <title>Predicting the Proteins of Angomonas deanei, Strigomonas culicis and Their Respective Endosymbionts Reveals New Aspects of the Trypanosomatidae Family.</title>
        <authorList>
            <person name="Motta M.C."/>
            <person name="Martins A.C."/>
            <person name="de Souza S.S."/>
            <person name="Catta-Preta C.M."/>
            <person name="Silva R."/>
            <person name="Klein C.C."/>
            <person name="de Almeida L.G."/>
            <person name="de Lima Cunha O."/>
            <person name="Ciapina L.P."/>
            <person name="Brocchi M."/>
            <person name="Colabardini A.C."/>
            <person name="de Araujo Lima B."/>
            <person name="Machado C.R."/>
            <person name="de Almeida Soares C.M."/>
            <person name="Probst C.M."/>
            <person name="de Menezes C.B."/>
            <person name="Thompson C.E."/>
            <person name="Bartholomeu D.C."/>
            <person name="Gradia D.F."/>
            <person name="Pavoni D.P."/>
            <person name="Grisard E.C."/>
            <person name="Fantinatti-Garboggini F."/>
            <person name="Marchini F.K."/>
            <person name="Rodrigues-Luiz G.F."/>
            <person name="Wagner G."/>
            <person name="Goldman G.H."/>
            <person name="Fietto J.L."/>
            <person name="Elias M.C."/>
            <person name="Goldman M.H."/>
            <person name="Sagot M.F."/>
            <person name="Pereira M."/>
            <person name="Stoco P.H."/>
            <person name="de Mendonca-Neto R.P."/>
            <person name="Teixeira S.M."/>
            <person name="Maciel T.E."/>
            <person name="de Oliveira Mendes T.A."/>
            <person name="Urmenyi T.P."/>
            <person name="de Souza W."/>
            <person name="Schenkman S."/>
            <person name="de Vasconcelos A.T."/>
        </authorList>
    </citation>
    <scope>NUCLEOTIDE SEQUENCE [LARGE SCALE GENOMIC DNA]</scope>
</reference>